<dbReference type="Proteomes" id="UP000886124">
    <property type="component" value="Unassembled WGS sequence"/>
</dbReference>
<dbReference type="InterPro" id="IPR051608">
    <property type="entry name" value="RQC_Subunit_NEMF"/>
</dbReference>
<dbReference type="GO" id="GO:0043023">
    <property type="term" value="F:ribosomal large subunit binding"/>
    <property type="evidence" value="ECO:0007669"/>
    <property type="project" value="TreeGrafter"/>
</dbReference>
<dbReference type="Pfam" id="PF05670">
    <property type="entry name" value="NFACT-R_1"/>
    <property type="match status" value="1"/>
</dbReference>
<sequence length="554" mass="64893">MHRSYFLFEKQTTEITPQLLGAEIVRVFTYRKNELVFHLKGKEEFYLKISIDVNYPYFILSGFHNIRQPKLELFGPLYGETIVKAEIKPHDKQLLLRSEHYNMFSIFYGSHPNILLLDQDLNLVESFKDDLPQVVPEKDSENVFDFRTIPKERLTKLLEAEPHQKLGYFLRRHCRAINKTMAWEIIFRLNLKEDTPLSRLDGADALLNVFNQLSAEFSAQGCYLYYIEDRLQKIAPFHLRHLESTGQMVTKEFATVNEAWQRFAEEKPLSQKFNSLYKTCQQAIEKRLTYLRQSLQKLAAAQDITRFKQEAELKGNLLLTFKHRIKKGASKVVVDNVFSPQQEKIEIKLNPKLSVVENANRYFNKYKNVRERMEISKIKRQTLEKELKEIEALQEKLSGSTRLKKLEQLHRQIIERGLIQNPDAKKQKDTLYAHRFMRIILDPDWDVYVGKNDRNNEMLTFSFAHKWDVWLHAQGVPGSHVIIRVPRRDLHPPAKIIEQAARIAAAYSKARHSSTVPVMYTEARYVRRLRKGAPGAVSVQNEKVIFVEPLKLNG</sequence>
<gene>
    <name evidence="3" type="ORF">ENJ89_02680</name>
</gene>
<reference evidence="3" key="1">
    <citation type="journal article" date="2020" name="mSystems">
        <title>Genome- and Community-Level Interaction Insights into Carbon Utilization and Element Cycling Functions of Hydrothermarchaeota in Hydrothermal Sediment.</title>
        <authorList>
            <person name="Zhou Z."/>
            <person name="Liu Y."/>
            <person name="Xu W."/>
            <person name="Pan J."/>
            <person name="Luo Z.H."/>
            <person name="Li M."/>
        </authorList>
    </citation>
    <scope>NUCLEOTIDE SEQUENCE [LARGE SCALE GENOMIC DNA]</scope>
    <source>
        <strain evidence="3">HyVt-527</strain>
    </source>
</reference>
<feature type="domain" description="NFACT RNA-binding" evidence="2">
    <location>
        <begin position="447"/>
        <end position="531"/>
    </location>
</feature>
<dbReference type="Pfam" id="PF05833">
    <property type="entry name" value="NFACT_N"/>
    <property type="match status" value="1"/>
</dbReference>
<keyword evidence="1" id="KW-0175">Coiled coil</keyword>
<feature type="coiled-coil region" evidence="1">
    <location>
        <begin position="366"/>
        <end position="403"/>
    </location>
</feature>
<name>A0A7V5UEB1_CALAY</name>
<dbReference type="PANTHER" id="PTHR15239">
    <property type="entry name" value="NUCLEAR EXPORT MEDIATOR FACTOR NEMF"/>
    <property type="match status" value="1"/>
</dbReference>
<accession>A0A7V5UEB1</accession>
<dbReference type="GO" id="GO:0072344">
    <property type="term" value="P:rescue of stalled ribosome"/>
    <property type="evidence" value="ECO:0007669"/>
    <property type="project" value="TreeGrafter"/>
</dbReference>
<evidence type="ECO:0000259" key="2">
    <source>
        <dbReference type="Pfam" id="PF05670"/>
    </source>
</evidence>
<evidence type="ECO:0000256" key="1">
    <source>
        <dbReference type="SAM" id="Coils"/>
    </source>
</evidence>
<dbReference type="EMBL" id="DROD01000187">
    <property type="protein sequence ID" value="HHJ52078.1"/>
    <property type="molecule type" value="Genomic_DNA"/>
</dbReference>
<dbReference type="AlphaFoldDB" id="A0A7V5UEB1"/>
<dbReference type="GO" id="GO:1990112">
    <property type="term" value="C:RQC complex"/>
    <property type="evidence" value="ECO:0007669"/>
    <property type="project" value="TreeGrafter"/>
</dbReference>
<comment type="caution">
    <text evidence="3">The sequence shown here is derived from an EMBL/GenBank/DDBJ whole genome shotgun (WGS) entry which is preliminary data.</text>
</comment>
<protein>
    <submittedName>
        <fullName evidence="3">DUF814 domain-containing protein</fullName>
    </submittedName>
</protein>
<evidence type="ECO:0000313" key="3">
    <source>
        <dbReference type="EMBL" id="HHJ52078.1"/>
    </source>
</evidence>
<organism evidence="3">
    <name type="scientific">Caldithrix abyssi</name>
    <dbReference type="NCBI Taxonomy" id="187145"/>
    <lineage>
        <taxon>Bacteria</taxon>
        <taxon>Pseudomonadati</taxon>
        <taxon>Calditrichota</taxon>
        <taxon>Calditrichia</taxon>
        <taxon>Calditrichales</taxon>
        <taxon>Calditrichaceae</taxon>
        <taxon>Caldithrix</taxon>
    </lineage>
</organism>
<dbReference type="GO" id="GO:0000049">
    <property type="term" value="F:tRNA binding"/>
    <property type="evidence" value="ECO:0007669"/>
    <property type="project" value="TreeGrafter"/>
</dbReference>
<dbReference type="PANTHER" id="PTHR15239:SF6">
    <property type="entry name" value="RIBOSOME QUALITY CONTROL COMPLEX SUBUNIT NEMF"/>
    <property type="match status" value="1"/>
</dbReference>
<proteinExistence type="predicted"/>
<dbReference type="InterPro" id="IPR008532">
    <property type="entry name" value="NFACT_RNA-bd"/>
</dbReference>